<reference evidence="1" key="1">
    <citation type="submission" date="2018-02" db="EMBL/GenBank/DDBJ databases">
        <title>Rhizophora mucronata_Transcriptome.</title>
        <authorList>
            <person name="Meera S.P."/>
            <person name="Sreeshan A."/>
            <person name="Augustine A."/>
        </authorList>
    </citation>
    <scope>NUCLEOTIDE SEQUENCE</scope>
    <source>
        <tissue evidence="1">Leaf</tissue>
    </source>
</reference>
<name>A0A2P2NXC1_RHIMU</name>
<protein>
    <submittedName>
        <fullName evidence="1">Uncharacterized protein</fullName>
    </submittedName>
</protein>
<accession>A0A2P2NXC1</accession>
<organism evidence="1">
    <name type="scientific">Rhizophora mucronata</name>
    <name type="common">Asiatic mangrove</name>
    <dbReference type="NCBI Taxonomy" id="61149"/>
    <lineage>
        <taxon>Eukaryota</taxon>
        <taxon>Viridiplantae</taxon>
        <taxon>Streptophyta</taxon>
        <taxon>Embryophyta</taxon>
        <taxon>Tracheophyta</taxon>
        <taxon>Spermatophyta</taxon>
        <taxon>Magnoliopsida</taxon>
        <taxon>eudicotyledons</taxon>
        <taxon>Gunneridae</taxon>
        <taxon>Pentapetalae</taxon>
        <taxon>rosids</taxon>
        <taxon>fabids</taxon>
        <taxon>Malpighiales</taxon>
        <taxon>Rhizophoraceae</taxon>
        <taxon>Rhizophora</taxon>
    </lineage>
</organism>
<sequence length="23" mass="2917">MTYQTVRDKFLTIIATYHWRLFL</sequence>
<dbReference type="EMBL" id="GGEC01066537">
    <property type="protein sequence ID" value="MBX47021.1"/>
    <property type="molecule type" value="Transcribed_RNA"/>
</dbReference>
<dbReference type="AlphaFoldDB" id="A0A2P2NXC1"/>
<proteinExistence type="predicted"/>
<evidence type="ECO:0000313" key="1">
    <source>
        <dbReference type="EMBL" id="MBX47021.1"/>
    </source>
</evidence>